<comment type="caution">
    <text evidence="1">The sequence shown here is derived from an EMBL/GenBank/DDBJ whole genome shotgun (WGS) entry which is preliminary data.</text>
</comment>
<dbReference type="EMBL" id="CM039176">
    <property type="protein sequence ID" value="KAH9716927.1"/>
    <property type="molecule type" value="Genomic_DNA"/>
</dbReference>
<dbReference type="Proteomes" id="UP000829398">
    <property type="component" value="Chromosome 7"/>
</dbReference>
<reference evidence="2" key="1">
    <citation type="journal article" date="2023" name="Hortic. Res.">
        <title>A chromosome-level phased genome enabling allele-level studies in sweet orange: a case study on citrus Huanglongbing tolerance.</title>
        <authorList>
            <person name="Wu B."/>
            <person name="Yu Q."/>
            <person name="Deng Z."/>
            <person name="Duan Y."/>
            <person name="Luo F."/>
            <person name="Gmitter F. Jr."/>
        </authorList>
    </citation>
    <scope>NUCLEOTIDE SEQUENCE [LARGE SCALE GENOMIC DNA]</scope>
    <source>
        <strain evidence="2">cv. Valencia</strain>
    </source>
</reference>
<protein>
    <submittedName>
        <fullName evidence="1">Uncharacterized protein</fullName>
    </submittedName>
</protein>
<gene>
    <name evidence="1" type="ORF">KPL71_021638</name>
</gene>
<evidence type="ECO:0000313" key="2">
    <source>
        <dbReference type="Proteomes" id="UP000829398"/>
    </source>
</evidence>
<accession>A0ACB8JI24</accession>
<proteinExistence type="predicted"/>
<keyword evidence="2" id="KW-1185">Reference proteome</keyword>
<organism evidence="1 2">
    <name type="scientific">Citrus sinensis</name>
    <name type="common">Sweet orange</name>
    <name type="synonym">Citrus aurantium var. sinensis</name>
    <dbReference type="NCBI Taxonomy" id="2711"/>
    <lineage>
        <taxon>Eukaryota</taxon>
        <taxon>Viridiplantae</taxon>
        <taxon>Streptophyta</taxon>
        <taxon>Embryophyta</taxon>
        <taxon>Tracheophyta</taxon>
        <taxon>Spermatophyta</taxon>
        <taxon>Magnoliopsida</taxon>
        <taxon>eudicotyledons</taxon>
        <taxon>Gunneridae</taxon>
        <taxon>Pentapetalae</taxon>
        <taxon>rosids</taxon>
        <taxon>malvids</taxon>
        <taxon>Sapindales</taxon>
        <taxon>Rutaceae</taxon>
        <taxon>Aurantioideae</taxon>
        <taxon>Citrus</taxon>
    </lineage>
</organism>
<name>A0ACB8JI24_CITSI</name>
<sequence>MHQFTAHTVDHSSTTDSQTSDSNLAVSVSPTETDTESSASTSDSKKSYADITKILMAQPDQPTQGQTSHTEPYVDIPSEMLRPRATTQSVLREFATRFTGALRDWFDSLGQYRQLQFVDLPEVSSALAVLHDQFLGDPSAVFEAARRDYLNMKCCSLNAKDLDFHYKRMSLLFYKLNGFNEPTLKHVFLASLPDELQPNIQRQLTASNLSLDNISLGKIFQLAKTCLDKLCEQKQFFKELLKDKEPFRNPESPTGSSERNLPPPENSNESNQADVSSAREKATMPKIAPTKEKNPSDEPNDETVFALQSSSDSNSDQSQVIFHQQLLSLDTTVPIPSIKLQILPSKFQRPIPAIGLIDTGAQRSMLNPHILPLEYWTQFEEHFKAVNGKLFTTSLITKKPIGSHDEHRQLLTQFYDILQSHGIMLSAKKSTIATNNIEFLGMVIKDGHYQPGKHIAQELLHFPDQQLSKRQIQQFLGIINYIRDFIPHIAQNPPPLMLITDGQRILQTDASDESWGAILLEELNNKEHFIAYASGQFSDTQNHYHSVFKEILAVKNGIKKFEYHLIGHHFLIRMDSSAFPNIFHFKGKTVPEKMLLRLKDWFSKYDFSVKHIKGSQNLIPDMLSRLSKPENHLTLFSITYHFPIISMATSLPPEALTKKTFPFNKNFSSVFAIQEFARKALFRFFMKAYLVTDPFPFSTFHSENLFLTGLTLDPTRDTTEDVLWYIWCLTVLYATKLVLPISPTLDHLLNPENATSLTWTLLEWFSPIPWWRKKLQQLSEIYNLDRMPAPEAQMFTSVFIIHRPYFQHPDTNLFWTQDQVYEWFTALHIAVIENDIQDVLHNYLCQLNHQPPPLKDISHTCLGPQHDILMIPTPSAISKPKSTGIIIKEECPDYTDFLYQDSQDPWEDFLPLSQHLHQFPQPTMDEPSPSEPGSSSQPSKANKATQMPSPKSQPSPSKPGYRRDCPYPPCQGPNCKHPKLSKTFFPKSNPDNPYETESSSEDDYMNLRSL</sequence>
<evidence type="ECO:0000313" key="1">
    <source>
        <dbReference type="EMBL" id="KAH9716927.1"/>
    </source>
</evidence>